<accession>D3SNP9</accession>
<evidence type="ECO:0000313" key="1">
    <source>
        <dbReference type="EMBL" id="ADC88786.1"/>
    </source>
</evidence>
<evidence type="ECO:0000313" key="2">
    <source>
        <dbReference type="Proteomes" id="UP000002043"/>
    </source>
</evidence>
<dbReference type="KEGG" id="tal:Thal_0150"/>
<keyword evidence="2" id="KW-1185">Reference proteome</keyword>
<protein>
    <submittedName>
        <fullName evidence="1">Uncharacterized protein</fullName>
    </submittedName>
</protein>
<dbReference type="EMBL" id="CP001931">
    <property type="protein sequence ID" value="ADC88786.1"/>
    <property type="molecule type" value="Genomic_DNA"/>
</dbReference>
<dbReference type="STRING" id="638303.Thal_0150"/>
<reference evidence="2" key="1">
    <citation type="journal article" date="2010" name="Stand. Genomic Sci.">
        <title>Complete genome sequence of Thermocrinis albus type strain (HI 11/12T).</title>
        <authorList>
            <person name="Wirth R."/>
            <person name="Sikorski J."/>
            <person name="Brambilla E."/>
            <person name="Misra M."/>
            <person name="Lapidus A."/>
            <person name="Copeland A."/>
            <person name="Nolan M."/>
            <person name="Lucas S."/>
            <person name="Chen F."/>
            <person name="Tice H."/>
            <person name="Cheng J.F."/>
            <person name="Han C."/>
            <person name="Detter J.C."/>
            <person name="Tapia R."/>
            <person name="Bruce D."/>
            <person name="Goodwin L."/>
            <person name="Pitluck S."/>
            <person name="Pati A."/>
            <person name="Anderson I."/>
            <person name="Ivanova N."/>
            <person name="Mavromatis K."/>
            <person name="Mikhailova N."/>
            <person name="Chen A."/>
            <person name="Palaniappan K."/>
            <person name="Bilek Y."/>
            <person name="Hader T."/>
            <person name="Land M."/>
            <person name="Hauser L."/>
            <person name="Chang Y.J."/>
            <person name="Jeffries C.D."/>
            <person name="Tindall B.J."/>
            <person name="Rohde M."/>
            <person name="Goker M."/>
            <person name="Bristow J."/>
            <person name="Eisen J.A."/>
            <person name="Markowitz V."/>
            <person name="Hugenholtz P."/>
            <person name="Kyrpides N.C."/>
            <person name="Klenk H.P."/>
        </authorList>
    </citation>
    <scope>NUCLEOTIDE SEQUENCE [LARGE SCALE GENOMIC DNA]</scope>
    <source>
        <strain evidence="2">DSM 14484 / JCM 11386 / HI 11/12</strain>
    </source>
</reference>
<proteinExistence type="predicted"/>
<dbReference type="AlphaFoldDB" id="D3SNP9"/>
<gene>
    <name evidence="1" type="ordered locus">Thal_0150</name>
</gene>
<dbReference type="RefSeq" id="WP_012991193.1">
    <property type="nucleotide sequence ID" value="NC_013894.1"/>
</dbReference>
<dbReference type="HOGENOM" id="CLU_2604873_0_0_0"/>
<dbReference type="OrthoDB" id="15500at2"/>
<name>D3SNP9_THEAH</name>
<sequence>MRCLFLIVILIISNLAYSIYALQVSKRYTETLRQYKAELEKNLTLRTDINRIISYQKAKKEARDEGFKPVNWERVKLVR</sequence>
<dbReference type="Proteomes" id="UP000002043">
    <property type="component" value="Chromosome"/>
</dbReference>
<organism evidence="1 2">
    <name type="scientific">Thermocrinis albus (strain DSM 14484 / JCM 11386 / HI 11/12)</name>
    <dbReference type="NCBI Taxonomy" id="638303"/>
    <lineage>
        <taxon>Bacteria</taxon>
        <taxon>Pseudomonadati</taxon>
        <taxon>Aquificota</taxon>
        <taxon>Aquificia</taxon>
        <taxon>Aquificales</taxon>
        <taxon>Aquificaceae</taxon>
        <taxon>Thermocrinis</taxon>
    </lineage>
</organism>